<reference evidence="2 3" key="1">
    <citation type="submission" date="2021-01" db="EMBL/GenBank/DDBJ databases">
        <title>Whole genome shotgun sequence of Planotetraspora mira NBRC 15435.</title>
        <authorList>
            <person name="Komaki H."/>
            <person name="Tamura T."/>
        </authorList>
    </citation>
    <scope>NUCLEOTIDE SEQUENCE [LARGE SCALE GENOMIC DNA]</scope>
    <source>
        <strain evidence="2 3">NBRC 15435</strain>
    </source>
</reference>
<dbReference type="Pfam" id="PF08240">
    <property type="entry name" value="ADH_N"/>
    <property type="match status" value="1"/>
</dbReference>
<dbReference type="SUPFAM" id="SSF51735">
    <property type="entry name" value="NAD(P)-binding Rossmann-fold domains"/>
    <property type="match status" value="1"/>
</dbReference>
<organism evidence="2 3">
    <name type="scientific">Planotetraspora mira</name>
    <dbReference type="NCBI Taxonomy" id="58121"/>
    <lineage>
        <taxon>Bacteria</taxon>
        <taxon>Bacillati</taxon>
        <taxon>Actinomycetota</taxon>
        <taxon>Actinomycetes</taxon>
        <taxon>Streptosporangiales</taxon>
        <taxon>Streptosporangiaceae</taxon>
        <taxon>Planotetraspora</taxon>
    </lineage>
</organism>
<comment type="caution">
    <text evidence="2">The sequence shown here is derived from an EMBL/GenBank/DDBJ whole genome shotgun (WGS) entry which is preliminary data.</text>
</comment>
<dbReference type="GO" id="GO:0016491">
    <property type="term" value="F:oxidoreductase activity"/>
    <property type="evidence" value="ECO:0007669"/>
    <property type="project" value="InterPro"/>
</dbReference>
<dbReference type="Pfam" id="PF13602">
    <property type="entry name" value="ADH_zinc_N_2"/>
    <property type="match status" value="1"/>
</dbReference>
<dbReference type="PANTHER" id="PTHR43677:SF4">
    <property type="entry name" value="QUINONE OXIDOREDUCTASE-LIKE PROTEIN 2"/>
    <property type="match status" value="1"/>
</dbReference>
<evidence type="ECO:0000313" key="2">
    <source>
        <dbReference type="EMBL" id="GII33952.1"/>
    </source>
</evidence>
<dbReference type="PANTHER" id="PTHR43677">
    <property type="entry name" value="SHORT-CHAIN DEHYDROGENASE/REDUCTASE"/>
    <property type="match status" value="1"/>
</dbReference>
<dbReference type="Gene3D" id="3.40.50.720">
    <property type="entry name" value="NAD(P)-binding Rossmann-like Domain"/>
    <property type="match status" value="1"/>
</dbReference>
<dbReference type="CDD" id="cd08270">
    <property type="entry name" value="MDR4"/>
    <property type="match status" value="1"/>
</dbReference>
<dbReference type="Gene3D" id="3.90.180.10">
    <property type="entry name" value="Medium-chain alcohol dehydrogenases, catalytic domain"/>
    <property type="match status" value="1"/>
</dbReference>
<dbReference type="InterPro" id="IPR036291">
    <property type="entry name" value="NAD(P)-bd_dom_sf"/>
</dbReference>
<dbReference type="SUPFAM" id="SSF50129">
    <property type="entry name" value="GroES-like"/>
    <property type="match status" value="1"/>
</dbReference>
<accession>A0A8J3XAD5</accession>
<feature type="domain" description="Enoyl reductase (ER)" evidence="1">
    <location>
        <begin position="11"/>
        <end position="300"/>
    </location>
</feature>
<dbReference type="InterPro" id="IPR013154">
    <property type="entry name" value="ADH-like_N"/>
</dbReference>
<dbReference type="RefSeq" id="WP_203957772.1">
    <property type="nucleotide sequence ID" value="NZ_BOOO01000044.1"/>
</dbReference>
<protein>
    <submittedName>
        <fullName evidence="2">Oxidoreductase</fullName>
    </submittedName>
</protein>
<gene>
    <name evidence="2" type="ORF">Pmi06nite_73940</name>
</gene>
<dbReference type="Proteomes" id="UP000650628">
    <property type="component" value="Unassembled WGS sequence"/>
</dbReference>
<evidence type="ECO:0000313" key="3">
    <source>
        <dbReference type="Proteomes" id="UP000650628"/>
    </source>
</evidence>
<dbReference type="InterPro" id="IPR051397">
    <property type="entry name" value="Zn-ADH-like_protein"/>
</dbReference>
<dbReference type="InterPro" id="IPR020843">
    <property type="entry name" value="ER"/>
</dbReference>
<dbReference type="AlphaFoldDB" id="A0A8J3XAD5"/>
<dbReference type="EMBL" id="BOOO01000044">
    <property type="protein sequence ID" value="GII33952.1"/>
    <property type="molecule type" value="Genomic_DNA"/>
</dbReference>
<keyword evidence="3" id="KW-1185">Reference proteome</keyword>
<dbReference type="InterPro" id="IPR011032">
    <property type="entry name" value="GroES-like_sf"/>
</dbReference>
<sequence length="307" mass="30610">MSVRALVVAPGSPGGMRMADIPDPRPGPHEALVDVRHVSVNHGDLRADVRPPGTVPGCDASGVVAQAAADGSGLPVGTRVAVFTVGAWAQRLAVGVDDLAEVPASTDLADAAALPLAGITALRTLRAGGPILGKRVLVTGASGGVGRMAVQLAALGGAHVIASVGSPVRGEGLSGLGAHEVLVGLDGVDEPVDLVLDTVGGSQLVSAWNLLAPGGALQSIGWASGEPAAFPPYSTFALGPARTLSSFGDAVDVGPDLATLIGLLSAGRLTVDIGWRGPWDRAGEAAEAVSRRRVAGKAVLDLEPYTS</sequence>
<dbReference type="SMART" id="SM00829">
    <property type="entry name" value="PKS_ER"/>
    <property type="match status" value="1"/>
</dbReference>
<proteinExistence type="predicted"/>
<evidence type="ECO:0000259" key="1">
    <source>
        <dbReference type="SMART" id="SM00829"/>
    </source>
</evidence>
<name>A0A8J3XAD5_9ACTN</name>